<name>A0ACC0Z030_9ROSI</name>
<reference evidence="2" key="1">
    <citation type="journal article" date="2023" name="G3 (Bethesda)">
        <title>Genome assembly and association tests identify interacting loci associated with vigor, precocity, and sex in interspecific pistachio rootstocks.</title>
        <authorList>
            <person name="Palmer W."/>
            <person name="Jacygrad E."/>
            <person name="Sagayaradj S."/>
            <person name="Cavanaugh K."/>
            <person name="Han R."/>
            <person name="Bertier L."/>
            <person name="Beede B."/>
            <person name="Kafkas S."/>
            <person name="Golino D."/>
            <person name="Preece J."/>
            <person name="Michelmore R."/>
        </authorList>
    </citation>
    <scope>NUCLEOTIDE SEQUENCE [LARGE SCALE GENOMIC DNA]</scope>
</reference>
<sequence>MKGEVSEKKRCHGIVRGGCNAKLAVVWTTSGNYVVSIFVEAHNHSLTTPRKVHLLRSHRNVLVAQKALTQKFSAANVPMHQQFSTL</sequence>
<protein>
    <submittedName>
        <fullName evidence="1">Uncharacterized protein</fullName>
    </submittedName>
</protein>
<evidence type="ECO:0000313" key="2">
    <source>
        <dbReference type="Proteomes" id="UP001163603"/>
    </source>
</evidence>
<accession>A0ACC0Z030</accession>
<evidence type="ECO:0000313" key="1">
    <source>
        <dbReference type="EMBL" id="KAJ0044031.1"/>
    </source>
</evidence>
<organism evidence="1 2">
    <name type="scientific">Pistacia integerrima</name>
    <dbReference type="NCBI Taxonomy" id="434235"/>
    <lineage>
        <taxon>Eukaryota</taxon>
        <taxon>Viridiplantae</taxon>
        <taxon>Streptophyta</taxon>
        <taxon>Embryophyta</taxon>
        <taxon>Tracheophyta</taxon>
        <taxon>Spermatophyta</taxon>
        <taxon>Magnoliopsida</taxon>
        <taxon>eudicotyledons</taxon>
        <taxon>Gunneridae</taxon>
        <taxon>Pentapetalae</taxon>
        <taxon>rosids</taxon>
        <taxon>malvids</taxon>
        <taxon>Sapindales</taxon>
        <taxon>Anacardiaceae</taxon>
        <taxon>Pistacia</taxon>
    </lineage>
</organism>
<comment type="caution">
    <text evidence="1">The sequence shown here is derived from an EMBL/GenBank/DDBJ whole genome shotgun (WGS) entry which is preliminary data.</text>
</comment>
<dbReference type="Proteomes" id="UP001163603">
    <property type="component" value="Chromosome 4"/>
</dbReference>
<keyword evidence="2" id="KW-1185">Reference proteome</keyword>
<proteinExistence type="predicted"/>
<gene>
    <name evidence="1" type="ORF">Pint_18283</name>
</gene>
<dbReference type="EMBL" id="CM047739">
    <property type="protein sequence ID" value="KAJ0044031.1"/>
    <property type="molecule type" value="Genomic_DNA"/>
</dbReference>